<protein>
    <submittedName>
        <fullName evidence="2">Uncharacterized protein</fullName>
    </submittedName>
</protein>
<comment type="caution">
    <text evidence="2">The sequence shown here is derived from an EMBL/GenBank/DDBJ whole genome shotgun (WGS) entry which is preliminary data.</text>
</comment>
<sequence>MENYMNEGKDARLPFLKKWSTFVQTSCSASSVDYMPRWGDTLNESAVDMNNMDRSDDGEVEMVATEDDTAS</sequence>
<keyword evidence="3" id="KW-1185">Reference proteome</keyword>
<feature type="region of interest" description="Disordered" evidence="1">
    <location>
        <begin position="49"/>
        <end position="71"/>
    </location>
</feature>
<dbReference type="EMBL" id="JAIWYP010000011">
    <property type="protein sequence ID" value="KAH3735015.1"/>
    <property type="molecule type" value="Genomic_DNA"/>
</dbReference>
<feature type="compositionally biased region" description="Acidic residues" evidence="1">
    <location>
        <begin position="58"/>
        <end position="71"/>
    </location>
</feature>
<evidence type="ECO:0000256" key="1">
    <source>
        <dbReference type="SAM" id="MobiDB-lite"/>
    </source>
</evidence>
<evidence type="ECO:0000313" key="3">
    <source>
        <dbReference type="Proteomes" id="UP000828390"/>
    </source>
</evidence>
<accession>A0A9D4CXU8</accession>
<proteinExistence type="predicted"/>
<reference evidence="2" key="1">
    <citation type="journal article" date="2019" name="bioRxiv">
        <title>The Genome of the Zebra Mussel, Dreissena polymorpha: A Resource for Invasive Species Research.</title>
        <authorList>
            <person name="McCartney M.A."/>
            <person name="Auch B."/>
            <person name="Kono T."/>
            <person name="Mallez S."/>
            <person name="Zhang Y."/>
            <person name="Obille A."/>
            <person name="Becker A."/>
            <person name="Abrahante J.E."/>
            <person name="Garbe J."/>
            <person name="Badalamenti J.P."/>
            <person name="Herman A."/>
            <person name="Mangelson H."/>
            <person name="Liachko I."/>
            <person name="Sullivan S."/>
            <person name="Sone E.D."/>
            <person name="Koren S."/>
            <person name="Silverstein K.A.T."/>
            <person name="Beckman K.B."/>
            <person name="Gohl D.M."/>
        </authorList>
    </citation>
    <scope>NUCLEOTIDE SEQUENCE</scope>
    <source>
        <strain evidence="2">Duluth1</strain>
        <tissue evidence="2">Whole animal</tissue>
    </source>
</reference>
<evidence type="ECO:0000313" key="2">
    <source>
        <dbReference type="EMBL" id="KAH3735015.1"/>
    </source>
</evidence>
<organism evidence="2 3">
    <name type="scientific">Dreissena polymorpha</name>
    <name type="common">Zebra mussel</name>
    <name type="synonym">Mytilus polymorpha</name>
    <dbReference type="NCBI Taxonomy" id="45954"/>
    <lineage>
        <taxon>Eukaryota</taxon>
        <taxon>Metazoa</taxon>
        <taxon>Spiralia</taxon>
        <taxon>Lophotrochozoa</taxon>
        <taxon>Mollusca</taxon>
        <taxon>Bivalvia</taxon>
        <taxon>Autobranchia</taxon>
        <taxon>Heteroconchia</taxon>
        <taxon>Euheterodonta</taxon>
        <taxon>Imparidentia</taxon>
        <taxon>Neoheterodontei</taxon>
        <taxon>Myida</taxon>
        <taxon>Dreissenoidea</taxon>
        <taxon>Dreissenidae</taxon>
        <taxon>Dreissena</taxon>
    </lineage>
</organism>
<reference evidence="2" key="2">
    <citation type="submission" date="2020-11" db="EMBL/GenBank/DDBJ databases">
        <authorList>
            <person name="McCartney M.A."/>
            <person name="Auch B."/>
            <person name="Kono T."/>
            <person name="Mallez S."/>
            <person name="Becker A."/>
            <person name="Gohl D.M."/>
            <person name="Silverstein K.A.T."/>
            <person name="Koren S."/>
            <person name="Bechman K.B."/>
            <person name="Herman A."/>
            <person name="Abrahante J.E."/>
            <person name="Garbe J."/>
        </authorList>
    </citation>
    <scope>NUCLEOTIDE SEQUENCE</scope>
    <source>
        <strain evidence="2">Duluth1</strain>
        <tissue evidence="2">Whole animal</tissue>
    </source>
</reference>
<gene>
    <name evidence="2" type="ORF">DPMN_041475</name>
</gene>
<dbReference type="AlphaFoldDB" id="A0A9D4CXU8"/>
<dbReference type="Proteomes" id="UP000828390">
    <property type="component" value="Unassembled WGS sequence"/>
</dbReference>
<name>A0A9D4CXU8_DREPO</name>